<dbReference type="KEGG" id="sgv:B1H19_05120"/>
<proteinExistence type="predicted"/>
<dbReference type="STRING" id="553510.B1H19_05120"/>
<name>A0A1V0TL64_9ACTN</name>
<organism evidence="3 4">
    <name type="scientific">Streptomyces gilvosporeus</name>
    <dbReference type="NCBI Taxonomy" id="553510"/>
    <lineage>
        <taxon>Bacteria</taxon>
        <taxon>Bacillati</taxon>
        <taxon>Actinomycetota</taxon>
        <taxon>Actinomycetes</taxon>
        <taxon>Kitasatosporales</taxon>
        <taxon>Streptomycetaceae</taxon>
        <taxon>Streptomyces</taxon>
    </lineage>
</organism>
<evidence type="ECO:0000313" key="4">
    <source>
        <dbReference type="Proteomes" id="UP000192726"/>
    </source>
</evidence>
<evidence type="ECO:0000256" key="1">
    <source>
        <dbReference type="SAM" id="SignalP"/>
    </source>
</evidence>
<dbReference type="InterPro" id="IPR003646">
    <property type="entry name" value="SH3-like_bac-type"/>
</dbReference>
<feature type="domain" description="SH3b" evidence="2">
    <location>
        <begin position="77"/>
        <end position="131"/>
    </location>
</feature>
<keyword evidence="1" id="KW-0732">Signal</keyword>
<reference evidence="3 4" key="1">
    <citation type="submission" date="2017-04" db="EMBL/GenBank/DDBJ databases">
        <title>Complete Genome Sequence of Streptomyces gilvosporeus F607, a Capable Producer of Natamycin.</title>
        <authorList>
            <person name="Zong G."/>
            <person name="Zhong C."/>
            <person name="Fu J."/>
            <person name="Qin R."/>
            <person name="Cao G."/>
        </authorList>
    </citation>
    <scope>NUCLEOTIDE SEQUENCE [LARGE SCALE GENOMIC DNA]</scope>
    <source>
        <strain evidence="3 4">F607</strain>
    </source>
</reference>
<dbReference type="Pfam" id="PF08239">
    <property type="entry name" value="SH3_3"/>
    <property type="match status" value="1"/>
</dbReference>
<dbReference type="RefSeq" id="WP_083103433.1">
    <property type="nucleotide sequence ID" value="NZ_CP020569.1"/>
</dbReference>
<gene>
    <name evidence="3" type="ORF">B1H19_05120</name>
</gene>
<dbReference type="Gene3D" id="2.30.30.40">
    <property type="entry name" value="SH3 Domains"/>
    <property type="match status" value="1"/>
</dbReference>
<protein>
    <recommendedName>
        <fullName evidence="2">SH3b domain-containing protein</fullName>
    </recommendedName>
</protein>
<keyword evidence="4" id="KW-1185">Reference proteome</keyword>
<accession>A0A1V0TL64</accession>
<evidence type="ECO:0000259" key="2">
    <source>
        <dbReference type="Pfam" id="PF08239"/>
    </source>
</evidence>
<evidence type="ECO:0000313" key="3">
    <source>
        <dbReference type="EMBL" id="ARF53643.1"/>
    </source>
</evidence>
<sequence length="140" mass="15231">MIFRTMRHAVVAAVATVALLPASAVAVGNPSQPPTRHAARVHHARHVRHVRHIRHTTMSHSAIGGTRGRVVTRIAPLNVRSGPGIGFTVIGSLHRGAVVYAAYKKHGTWICGNRHWYKLAGRTGYVSARYVRVVSAVPEQ</sequence>
<dbReference type="OrthoDB" id="3482365at2"/>
<feature type="signal peptide" evidence="1">
    <location>
        <begin position="1"/>
        <end position="26"/>
    </location>
</feature>
<dbReference type="EMBL" id="CP020569">
    <property type="protein sequence ID" value="ARF53643.1"/>
    <property type="molecule type" value="Genomic_DNA"/>
</dbReference>
<dbReference type="Proteomes" id="UP000192726">
    <property type="component" value="Chromosome"/>
</dbReference>
<feature type="chain" id="PRO_5038774121" description="SH3b domain-containing protein" evidence="1">
    <location>
        <begin position="27"/>
        <end position="140"/>
    </location>
</feature>
<dbReference type="AlphaFoldDB" id="A0A1V0TL64"/>